<keyword evidence="1" id="KW-0812">Transmembrane</keyword>
<evidence type="ECO:0000313" key="2">
    <source>
        <dbReference type="EMBL" id="KAK0393644.1"/>
    </source>
</evidence>
<sequence>MVRFYNNFRNQLESADQRARRAHPLSTVHVLCVNGVIFGNWCGSEISIRNRVAEAHFGFTTTRKWLKSALLRYKNTVIMSSGLLVRLALLFGIAFSLAISTWSYVIKEQAPEDLTDMEKLQLLVDRRSPNVNNLVSQMLEKLNDGGSNALQVRRQMLSRKFWK</sequence>
<keyword evidence="1" id="KW-0472">Membrane</keyword>
<organism evidence="2 3">
    <name type="scientific">Steinernema hermaphroditum</name>
    <dbReference type="NCBI Taxonomy" id="289476"/>
    <lineage>
        <taxon>Eukaryota</taxon>
        <taxon>Metazoa</taxon>
        <taxon>Ecdysozoa</taxon>
        <taxon>Nematoda</taxon>
        <taxon>Chromadorea</taxon>
        <taxon>Rhabditida</taxon>
        <taxon>Tylenchina</taxon>
        <taxon>Panagrolaimomorpha</taxon>
        <taxon>Strongyloidoidea</taxon>
        <taxon>Steinernematidae</taxon>
        <taxon>Steinernema</taxon>
    </lineage>
</organism>
<gene>
    <name evidence="2" type="ORF">QR680_000332</name>
</gene>
<keyword evidence="3" id="KW-1185">Reference proteome</keyword>
<dbReference type="EMBL" id="JAUCMV010000005">
    <property type="protein sequence ID" value="KAK0393644.1"/>
    <property type="molecule type" value="Genomic_DNA"/>
</dbReference>
<dbReference type="Proteomes" id="UP001175271">
    <property type="component" value="Unassembled WGS sequence"/>
</dbReference>
<dbReference type="AlphaFoldDB" id="A0AA39GUZ2"/>
<name>A0AA39GUZ2_9BILA</name>
<accession>A0AA39GUZ2</accession>
<feature type="transmembrane region" description="Helical" evidence="1">
    <location>
        <begin position="83"/>
        <end position="105"/>
    </location>
</feature>
<evidence type="ECO:0000256" key="1">
    <source>
        <dbReference type="SAM" id="Phobius"/>
    </source>
</evidence>
<keyword evidence="1" id="KW-1133">Transmembrane helix</keyword>
<protein>
    <submittedName>
        <fullName evidence="2">Uncharacterized protein</fullName>
    </submittedName>
</protein>
<proteinExistence type="predicted"/>
<comment type="caution">
    <text evidence="2">The sequence shown here is derived from an EMBL/GenBank/DDBJ whole genome shotgun (WGS) entry which is preliminary data.</text>
</comment>
<reference evidence="2" key="1">
    <citation type="submission" date="2023-06" db="EMBL/GenBank/DDBJ databases">
        <title>Genomic analysis of the entomopathogenic nematode Steinernema hermaphroditum.</title>
        <authorList>
            <person name="Schwarz E.M."/>
            <person name="Heppert J.K."/>
            <person name="Baniya A."/>
            <person name="Schwartz H.T."/>
            <person name="Tan C.-H."/>
            <person name="Antoshechkin I."/>
            <person name="Sternberg P.W."/>
            <person name="Goodrich-Blair H."/>
            <person name="Dillman A.R."/>
        </authorList>
    </citation>
    <scope>NUCLEOTIDE SEQUENCE</scope>
    <source>
        <strain evidence="2">PS9179</strain>
        <tissue evidence="2">Whole animal</tissue>
    </source>
</reference>
<evidence type="ECO:0000313" key="3">
    <source>
        <dbReference type="Proteomes" id="UP001175271"/>
    </source>
</evidence>